<dbReference type="InterPro" id="IPR027381">
    <property type="entry name" value="LytR/CpsA/Psr_C"/>
</dbReference>
<reference evidence="2" key="1">
    <citation type="submission" date="2019-03" db="EMBL/GenBank/DDBJ databases">
        <title>Lake Tanganyika Metagenome-Assembled Genomes (MAGs).</title>
        <authorList>
            <person name="Tran P."/>
        </authorList>
    </citation>
    <scope>NUCLEOTIDE SEQUENCE</scope>
    <source>
        <strain evidence="2">K_DeepCast_150m_m2_040</strain>
    </source>
</reference>
<organism evidence="2 3">
    <name type="scientific">candidate division WOR-3 bacterium</name>
    <dbReference type="NCBI Taxonomy" id="2052148"/>
    <lineage>
        <taxon>Bacteria</taxon>
        <taxon>Bacteria division WOR-3</taxon>
    </lineage>
</organism>
<protein>
    <submittedName>
        <fullName evidence="2">LytR family transcriptional regulator</fullName>
    </submittedName>
</protein>
<dbReference type="EMBL" id="VGIR01000055">
    <property type="protein sequence ID" value="MBM3332013.1"/>
    <property type="molecule type" value="Genomic_DNA"/>
</dbReference>
<feature type="domain" description="LytR/CpsA/Psr regulator C-terminal" evidence="1">
    <location>
        <begin position="39"/>
        <end position="138"/>
    </location>
</feature>
<comment type="caution">
    <text evidence="2">The sequence shown here is derived from an EMBL/GenBank/DDBJ whole genome shotgun (WGS) entry which is preliminary data.</text>
</comment>
<sequence length="149" mass="16709">MRNALAWLLPVVLFLAAGASITWRLLPEEETVPGANLLRMEVINACGTPRVGRAVADELQMRGFDVYAVRAARERSPLTTVVDLRDPTGSNAEKMARALSVQRRWRKLPLGSKAVPETRVELDSSRYLEVRLIVGADYRRFFADVVPLY</sequence>
<dbReference type="Gene3D" id="3.30.70.2390">
    <property type="match status" value="1"/>
</dbReference>
<dbReference type="Proteomes" id="UP000779900">
    <property type="component" value="Unassembled WGS sequence"/>
</dbReference>
<gene>
    <name evidence="2" type="ORF">FJY68_09225</name>
</gene>
<evidence type="ECO:0000313" key="3">
    <source>
        <dbReference type="Proteomes" id="UP000779900"/>
    </source>
</evidence>
<evidence type="ECO:0000259" key="1">
    <source>
        <dbReference type="Pfam" id="PF13399"/>
    </source>
</evidence>
<dbReference type="Pfam" id="PF13399">
    <property type="entry name" value="LytR_C"/>
    <property type="match status" value="1"/>
</dbReference>
<evidence type="ECO:0000313" key="2">
    <source>
        <dbReference type="EMBL" id="MBM3332013.1"/>
    </source>
</evidence>
<dbReference type="AlphaFoldDB" id="A0A937XEN7"/>
<name>A0A937XEN7_UNCW3</name>
<accession>A0A937XEN7</accession>
<proteinExistence type="predicted"/>